<keyword evidence="1" id="KW-0620">Polyamine biosynthesis</keyword>
<dbReference type="EMBL" id="PYHR01000002">
    <property type="protein sequence ID" value="PWD49535.1"/>
    <property type="molecule type" value="Genomic_DNA"/>
</dbReference>
<accession>A0A2U1ZRB1</accession>
<reference evidence="2 3" key="1">
    <citation type="submission" date="2018-03" db="EMBL/GenBank/DDBJ databases">
        <title>Genome assembly of novel Miniimonas species PCH200.</title>
        <authorList>
            <person name="Thakur V."/>
            <person name="Kumar V."/>
            <person name="Singh D."/>
        </authorList>
    </citation>
    <scope>NUCLEOTIDE SEQUENCE [LARGE SCALE GENOMIC DNA]</scope>
    <source>
        <strain evidence="2 3">PCH200</strain>
    </source>
</reference>
<dbReference type="Pfam" id="PF01564">
    <property type="entry name" value="Spermine_synth"/>
    <property type="match status" value="1"/>
</dbReference>
<dbReference type="PANTHER" id="PTHR43317">
    <property type="entry name" value="THERMOSPERMINE SYNTHASE ACAULIS5"/>
    <property type="match status" value="1"/>
</dbReference>
<dbReference type="SUPFAM" id="SSF53335">
    <property type="entry name" value="S-adenosyl-L-methionine-dependent methyltransferases"/>
    <property type="match status" value="1"/>
</dbReference>
<organism evidence="2 3">
    <name type="scientific">Serinibacter arcticus</name>
    <dbReference type="NCBI Taxonomy" id="1655435"/>
    <lineage>
        <taxon>Bacteria</taxon>
        <taxon>Bacillati</taxon>
        <taxon>Actinomycetota</taxon>
        <taxon>Actinomycetes</taxon>
        <taxon>Micrococcales</taxon>
        <taxon>Beutenbergiaceae</taxon>
        <taxon>Serinibacter</taxon>
    </lineage>
</organism>
<proteinExistence type="predicted"/>
<dbReference type="Gene3D" id="3.40.50.150">
    <property type="entry name" value="Vaccinia Virus protein VP39"/>
    <property type="match status" value="1"/>
</dbReference>
<gene>
    <name evidence="2" type="ORF">C8046_01195</name>
</gene>
<comment type="caution">
    <text evidence="2">The sequence shown here is derived from an EMBL/GenBank/DDBJ whole genome shotgun (WGS) entry which is preliminary data.</text>
</comment>
<name>A0A2U1ZRB1_9MICO</name>
<dbReference type="Proteomes" id="UP000245166">
    <property type="component" value="Unassembled WGS sequence"/>
</dbReference>
<dbReference type="GO" id="GO:0006596">
    <property type="term" value="P:polyamine biosynthetic process"/>
    <property type="evidence" value="ECO:0007669"/>
    <property type="project" value="UniProtKB-KW"/>
</dbReference>
<evidence type="ECO:0000313" key="3">
    <source>
        <dbReference type="Proteomes" id="UP000245166"/>
    </source>
</evidence>
<evidence type="ECO:0000313" key="2">
    <source>
        <dbReference type="EMBL" id="PWD49535.1"/>
    </source>
</evidence>
<protein>
    <submittedName>
        <fullName evidence="2">Spermidine synthase</fullName>
    </submittedName>
</protein>
<dbReference type="RefSeq" id="WP_109227918.1">
    <property type="nucleotide sequence ID" value="NZ_PYHR01000002.1"/>
</dbReference>
<dbReference type="InterPro" id="IPR029063">
    <property type="entry name" value="SAM-dependent_MTases_sf"/>
</dbReference>
<dbReference type="AlphaFoldDB" id="A0A2U1ZRB1"/>
<keyword evidence="3" id="KW-1185">Reference proteome</keyword>
<dbReference type="OrthoDB" id="9793351at2"/>
<evidence type="ECO:0000256" key="1">
    <source>
        <dbReference type="ARBA" id="ARBA00023115"/>
    </source>
</evidence>
<sequence length="230" mass="25862">MSARLVELDWQRTPMGEVTLRRRFDPLLRQDVYEVILGDEHLMSSYFTVAEIELAHLGLDLAPDRELDVLVGGLGLGYTARAVLEHDRVRSLVVLEAIDVVIDWHVRGLLPISAEITADPRTTLELGDFFAHVREREVTRRFDAILLDVDHTPSHHLHPSHAPFYSREGLQQLKDHLTPGGVFALWSDALPDAAFTAVLGEVFEEVRAEVVPFDNPRTGGRSSNSIYLAR</sequence>
<dbReference type="PANTHER" id="PTHR43317:SF3">
    <property type="entry name" value="BLR2883 PROTEIN"/>
    <property type="match status" value="1"/>
</dbReference>